<protein>
    <submittedName>
        <fullName evidence="2">Uncharacterized protein</fullName>
    </submittedName>
</protein>
<keyword evidence="3" id="KW-1185">Reference proteome</keyword>
<feature type="region of interest" description="Disordered" evidence="1">
    <location>
        <begin position="1"/>
        <end position="63"/>
    </location>
</feature>
<feature type="compositionally biased region" description="Basic and acidic residues" evidence="1">
    <location>
        <begin position="33"/>
        <end position="44"/>
    </location>
</feature>
<dbReference type="EMBL" id="JBAHYK010003810">
    <property type="protein sequence ID" value="KAL0563194.1"/>
    <property type="molecule type" value="Genomic_DNA"/>
</dbReference>
<reference evidence="2 3" key="1">
    <citation type="submission" date="2024-02" db="EMBL/GenBank/DDBJ databases">
        <title>A draft genome for the cacao thread blight pathogen Marasmius crinis-equi.</title>
        <authorList>
            <person name="Cohen S.P."/>
            <person name="Baruah I.K."/>
            <person name="Amoako-Attah I."/>
            <person name="Bukari Y."/>
            <person name="Meinhardt L.W."/>
            <person name="Bailey B.A."/>
        </authorList>
    </citation>
    <scope>NUCLEOTIDE SEQUENCE [LARGE SCALE GENOMIC DNA]</scope>
    <source>
        <strain evidence="2 3">GH-76</strain>
    </source>
</reference>
<sequence length="280" mass="31290">MVDTKATRKRKDKAITSDFNNSKPTKKPSAKCRKIEPEKLSDDKGEADELCEGEGKSKDTSSKKVKSMRINWDVSLQEAIVTAIEDKKLIKQKLYLPLGANPSTADGRGNKKMVAHWQICEEVFTNHAIYKEDFQAALDANPSTSAGKKIRDSWSGGVKAQLQRMEIKTNEIQKAMGQTGMGLKSADDIDMSLDSSITNAWQLYGEKYPWFFRFRDIIREQPNLVLTGIGNSSTPIELEVEDFDLTAPATSDYDADLAEDDKNSKPRDAKNELDEDSASR</sequence>
<proteinExistence type="predicted"/>
<feature type="compositionally biased region" description="Basic and acidic residues" evidence="1">
    <location>
        <begin position="53"/>
        <end position="62"/>
    </location>
</feature>
<evidence type="ECO:0000256" key="1">
    <source>
        <dbReference type="SAM" id="MobiDB-lite"/>
    </source>
</evidence>
<accession>A0ABR3EJY6</accession>
<feature type="region of interest" description="Disordered" evidence="1">
    <location>
        <begin position="249"/>
        <end position="280"/>
    </location>
</feature>
<evidence type="ECO:0000313" key="2">
    <source>
        <dbReference type="EMBL" id="KAL0563194.1"/>
    </source>
</evidence>
<evidence type="ECO:0000313" key="3">
    <source>
        <dbReference type="Proteomes" id="UP001465976"/>
    </source>
</evidence>
<dbReference type="Proteomes" id="UP001465976">
    <property type="component" value="Unassembled WGS sequence"/>
</dbReference>
<comment type="caution">
    <text evidence="2">The sequence shown here is derived from an EMBL/GenBank/DDBJ whole genome shotgun (WGS) entry which is preliminary data.</text>
</comment>
<gene>
    <name evidence="2" type="ORF">V5O48_018881</name>
</gene>
<feature type="compositionally biased region" description="Basic and acidic residues" evidence="1">
    <location>
        <begin position="260"/>
        <end position="280"/>
    </location>
</feature>
<name>A0ABR3EJY6_9AGAR</name>
<organism evidence="2 3">
    <name type="scientific">Marasmius crinis-equi</name>
    <dbReference type="NCBI Taxonomy" id="585013"/>
    <lineage>
        <taxon>Eukaryota</taxon>
        <taxon>Fungi</taxon>
        <taxon>Dikarya</taxon>
        <taxon>Basidiomycota</taxon>
        <taxon>Agaricomycotina</taxon>
        <taxon>Agaricomycetes</taxon>
        <taxon>Agaricomycetidae</taxon>
        <taxon>Agaricales</taxon>
        <taxon>Marasmiineae</taxon>
        <taxon>Marasmiaceae</taxon>
        <taxon>Marasmius</taxon>
    </lineage>
</organism>